<reference evidence="1" key="1">
    <citation type="journal article" date="2015" name="Nature">
        <title>Complex archaea that bridge the gap between prokaryotes and eukaryotes.</title>
        <authorList>
            <person name="Spang A."/>
            <person name="Saw J.H."/>
            <person name="Jorgensen S.L."/>
            <person name="Zaremba-Niedzwiedzka K."/>
            <person name="Martijn J."/>
            <person name="Lind A.E."/>
            <person name="van Eijk R."/>
            <person name="Schleper C."/>
            <person name="Guy L."/>
            <person name="Ettema T.J."/>
        </authorList>
    </citation>
    <scope>NUCLEOTIDE SEQUENCE</scope>
</reference>
<evidence type="ECO:0000313" key="1">
    <source>
        <dbReference type="EMBL" id="KKN49306.1"/>
    </source>
</evidence>
<name>A0A0F9TK07_9ZZZZ</name>
<organism evidence="1">
    <name type="scientific">marine sediment metagenome</name>
    <dbReference type="NCBI Taxonomy" id="412755"/>
    <lineage>
        <taxon>unclassified sequences</taxon>
        <taxon>metagenomes</taxon>
        <taxon>ecological metagenomes</taxon>
    </lineage>
</organism>
<gene>
    <name evidence="1" type="ORF">LCGC14_0644050</name>
</gene>
<accession>A0A0F9TK07</accession>
<comment type="caution">
    <text evidence="1">The sequence shown here is derived from an EMBL/GenBank/DDBJ whole genome shotgun (WGS) entry which is preliminary data.</text>
</comment>
<protein>
    <submittedName>
        <fullName evidence="1">Uncharacterized protein</fullName>
    </submittedName>
</protein>
<dbReference type="AlphaFoldDB" id="A0A0F9TK07"/>
<sequence length="63" mass="7030">MTPDAEPDTCCGGLGHKECGQCIENGHHYGEWNSQSAWAFEERGCKCCGHYDSRPLPVGEEEW</sequence>
<proteinExistence type="predicted"/>
<dbReference type="EMBL" id="LAZR01001173">
    <property type="protein sequence ID" value="KKN49306.1"/>
    <property type="molecule type" value="Genomic_DNA"/>
</dbReference>